<proteinExistence type="predicted"/>
<evidence type="ECO:0000313" key="4">
    <source>
        <dbReference type="EMBL" id="KAL1265752.1"/>
    </source>
</evidence>
<dbReference type="InterPro" id="IPR001304">
    <property type="entry name" value="C-type_lectin-like"/>
</dbReference>
<dbReference type="CDD" id="cd00037">
    <property type="entry name" value="CLECT"/>
    <property type="match status" value="2"/>
</dbReference>
<keyword evidence="2" id="KW-0732">Signal</keyword>
<gene>
    <name evidence="4" type="ORF">QQF64_003779</name>
</gene>
<evidence type="ECO:0000256" key="2">
    <source>
        <dbReference type="SAM" id="SignalP"/>
    </source>
</evidence>
<dbReference type="Gene3D" id="3.10.100.10">
    <property type="entry name" value="Mannose-Binding Protein A, subunit A"/>
    <property type="match status" value="4"/>
</dbReference>
<dbReference type="PANTHER" id="PTHR45784">
    <property type="entry name" value="C-TYPE LECTIN DOMAIN FAMILY 20 MEMBER A-RELATED"/>
    <property type="match status" value="1"/>
</dbReference>
<dbReference type="Proteomes" id="UP001558613">
    <property type="component" value="Unassembled WGS sequence"/>
</dbReference>
<dbReference type="Pfam" id="PF00059">
    <property type="entry name" value="Lectin_C"/>
    <property type="match status" value="4"/>
</dbReference>
<feature type="chain" id="PRO_5045360155" description="C-type lectin domain-containing protein" evidence="2">
    <location>
        <begin position="19"/>
        <end position="475"/>
    </location>
</feature>
<feature type="domain" description="C-type lectin" evidence="3">
    <location>
        <begin position="366"/>
        <end position="473"/>
    </location>
</feature>
<feature type="domain" description="C-type lectin" evidence="3">
    <location>
        <begin position="33"/>
        <end position="123"/>
    </location>
</feature>
<keyword evidence="1" id="KW-1015">Disulfide bond</keyword>
<keyword evidence="5" id="KW-1185">Reference proteome</keyword>
<evidence type="ECO:0000313" key="5">
    <source>
        <dbReference type="Proteomes" id="UP001558613"/>
    </source>
</evidence>
<accession>A0ABR3MMA0</accession>
<feature type="domain" description="C-type lectin" evidence="3">
    <location>
        <begin position="241"/>
        <end position="358"/>
    </location>
</feature>
<reference evidence="4 5" key="1">
    <citation type="submission" date="2023-09" db="EMBL/GenBank/DDBJ databases">
        <authorList>
            <person name="Wang M."/>
        </authorList>
    </citation>
    <scope>NUCLEOTIDE SEQUENCE [LARGE SCALE GENOMIC DNA]</scope>
    <source>
        <strain evidence="4">GT-2023</strain>
        <tissue evidence="4">Liver</tissue>
    </source>
</reference>
<name>A0ABR3MMA0_9TELE</name>
<sequence>MEMFGFLSFMLLVLHTSAYTPVPGLVKEIIHVEQKKSWYDATAYCLSNSGKPFMVLDKNVAKNFSSSANQLSWVGLFRNYAIWYWVDKTLSTYFNWFGKCASLNRVGFWHTKTCDDKLNYLCKRVSGDWVLVKESKTWQEAKQHCETDHAGLAIISNEGDNSIISALVETDFAWIGLARVQQNSPLKETWRWVNNEPVTYSRWFSALFCAAIDWRGFWHDRVCFEEHPFICFRHVDLILEFKLVSENKAWNEAETHCKLLNMNLVIVKTEEELTALVVYIKSIHDSFMDDLYFWMGLYNNPWYWSSSSIRTQFWKSMQPDNVDSKNKIIVPVEHACGALKDGELLDETCIDPLPFFCTATVRSMILVSEPKSWMEALKHCRDKNVNLASLSSAMEQYVAEQKVERVQTSYVWIGLNFLAGSWIWVYGDDIQYVNWVNGENLQCPVTRRCGALTVANGKWEARSCEERMEFLCFQT</sequence>
<evidence type="ECO:0000259" key="3">
    <source>
        <dbReference type="PROSITE" id="PS50041"/>
    </source>
</evidence>
<dbReference type="InterPro" id="IPR016187">
    <property type="entry name" value="CTDL_fold"/>
</dbReference>
<dbReference type="PANTHER" id="PTHR45784:SF8">
    <property type="entry name" value="C-TYPE MANNOSE RECEPTOR 2-RELATED"/>
    <property type="match status" value="1"/>
</dbReference>
<organism evidence="4 5">
    <name type="scientific">Cirrhinus molitorella</name>
    <name type="common">mud carp</name>
    <dbReference type="NCBI Taxonomy" id="172907"/>
    <lineage>
        <taxon>Eukaryota</taxon>
        <taxon>Metazoa</taxon>
        <taxon>Chordata</taxon>
        <taxon>Craniata</taxon>
        <taxon>Vertebrata</taxon>
        <taxon>Euteleostomi</taxon>
        <taxon>Actinopterygii</taxon>
        <taxon>Neopterygii</taxon>
        <taxon>Teleostei</taxon>
        <taxon>Ostariophysi</taxon>
        <taxon>Cypriniformes</taxon>
        <taxon>Cyprinidae</taxon>
        <taxon>Labeoninae</taxon>
        <taxon>Labeonini</taxon>
        <taxon>Cirrhinus</taxon>
    </lineage>
</organism>
<dbReference type="SMART" id="SM00034">
    <property type="entry name" value="CLECT"/>
    <property type="match status" value="4"/>
</dbReference>
<dbReference type="PROSITE" id="PS50041">
    <property type="entry name" value="C_TYPE_LECTIN_2"/>
    <property type="match status" value="4"/>
</dbReference>
<comment type="caution">
    <text evidence="4">The sequence shown here is derived from an EMBL/GenBank/DDBJ whole genome shotgun (WGS) entry which is preliminary data.</text>
</comment>
<protein>
    <recommendedName>
        <fullName evidence="3">C-type lectin domain-containing protein</fullName>
    </recommendedName>
</protein>
<dbReference type="InterPro" id="IPR016186">
    <property type="entry name" value="C-type_lectin-like/link_sf"/>
</dbReference>
<feature type="domain" description="C-type lectin" evidence="3">
    <location>
        <begin position="129"/>
        <end position="232"/>
    </location>
</feature>
<dbReference type="SUPFAM" id="SSF56436">
    <property type="entry name" value="C-type lectin-like"/>
    <property type="match status" value="4"/>
</dbReference>
<feature type="signal peptide" evidence="2">
    <location>
        <begin position="1"/>
        <end position="18"/>
    </location>
</feature>
<dbReference type="PROSITE" id="PS00615">
    <property type="entry name" value="C_TYPE_LECTIN_1"/>
    <property type="match status" value="1"/>
</dbReference>
<evidence type="ECO:0000256" key="1">
    <source>
        <dbReference type="ARBA" id="ARBA00023157"/>
    </source>
</evidence>
<dbReference type="EMBL" id="JAYMGO010000011">
    <property type="protein sequence ID" value="KAL1265752.1"/>
    <property type="molecule type" value="Genomic_DNA"/>
</dbReference>
<dbReference type="InterPro" id="IPR018378">
    <property type="entry name" value="C-type_lectin_CS"/>
</dbReference>